<dbReference type="GO" id="GO:0046872">
    <property type="term" value="F:metal ion binding"/>
    <property type="evidence" value="ECO:0007669"/>
    <property type="project" value="UniProtKB-KW"/>
</dbReference>
<evidence type="ECO:0000313" key="12">
    <source>
        <dbReference type="Proteomes" id="UP000509367"/>
    </source>
</evidence>
<feature type="binding site" evidence="10">
    <location>
        <position position="11"/>
    </location>
    <ligand>
        <name>Mg(2+)</name>
        <dbReference type="ChEBI" id="CHEBI:18420"/>
    </ligand>
</feature>
<dbReference type="SFLD" id="SFLDG01135">
    <property type="entry name" value="C1.5.6:_HAD__Beta-PGM__Phospha"/>
    <property type="match status" value="1"/>
</dbReference>
<keyword evidence="7 10" id="KW-0378">Hydrolase</keyword>
<dbReference type="InterPro" id="IPR037512">
    <property type="entry name" value="PGPase_prok"/>
</dbReference>
<dbReference type="RefSeq" id="WP_175275550.1">
    <property type="nucleotide sequence ID" value="NZ_CP054836.1"/>
</dbReference>
<comment type="function">
    <text evidence="10">Specifically catalyzes the dephosphorylation of 2-phosphoglycolate. Is involved in the dissimilation of the intracellular 2-phosphoglycolate formed during the DNA repair of 3'-phosphoglycolate ends, a major class of DNA lesions induced by oxidative stress.</text>
</comment>
<reference evidence="11 12" key="1">
    <citation type="submission" date="2020-06" db="EMBL/GenBank/DDBJ databases">
        <title>Oricola thermophila sp. nov. isolated from a tidal sediments.</title>
        <authorList>
            <person name="Kwon K.K."/>
            <person name="Yang S.-H."/>
            <person name="Park M.-J."/>
        </authorList>
    </citation>
    <scope>NUCLEOTIDE SEQUENCE [LARGE SCALE GENOMIC DNA]</scope>
    <source>
        <strain evidence="11 12">MEBiC13590</strain>
    </source>
</reference>
<dbReference type="Pfam" id="PF13419">
    <property type="entry name" value="HAD_2"/>
    <property type="match status" value="1"/>
</dbReference>
<dbReference type="InterPro" id="IPR023198">
    <property type="entry name" value="PGP-like_dom2"/>
</dbReference>
<keyword evidence="8 10" id="KW-0460">Magnesium</keyword>
<keyword evidence="6 10" id="KW-0479">Metal-binding</keyword>
<evidence type="ECO:0000256" key="7">
    <source>
        <dbReference type="ARBA" id="ARBA00022801"/>
    </source>
</evidence>
<dbReference type="CDD" id="cd07512">
    <property type="entry name" value="HAD_PGPase"/>
    <property type="match status" value="1"/>
</dbReference>
<dbReference type="Gene3D" id="1.10.150.240">
    <property type="entry name" value="Putative phosphatase, domain 2"/>
    <property type="match status" value="1"/>
</dbReference>
<gene>
    <name evidence="11" type="ORF">HTY61_03800</name>
</gene>
<organism evidence="11 12">
    <name type="scientific">Oricola thermophila</name>
    <dbReference type="NCBI Taxonomy" id="2742145"/>
    <lineage>
        <taxon>Bacteria</taxon>
        <taxon>Pseudomonadati</taxon>
        <taxon>Pseudomonadota</taxon>
        <taxon>Alphaproteobacteria</taxon>
        <taxon>Hyphomicrobiales</taxon>
        <taxon>Ahrensiaceae</taxon>
        <taxon>Oricola</taxon>
    </lineage>
</organism>
<dbReference type="GO" id="GO:0006281">
    <property type="term" value="P:DNA repair"/>
    <property type="evidence" value="ECO:0007669"/>
    <property type="project" value="TreeGrafter"/>
</dbReference>
<evidence type="ECO:0000256" key="8">
    <source>
        <dbReference type="ARBA" id="ARBA00022842"/>
    </source>
</evidence>
<protein>
    <recommendedName>
        <fullName evidence="5 10">Phosphoglycolate phosphatase</fullName>
        <shortName evidence="10">PGP</shortName>
        <shortName evidence="10">PGPase</shortName>
        <ecNumber evidence="5 10">3.1.3.18</ecNumber>
    </recommendedName>
</protein>
<dbReference type="SFLD" id="SFLDS00003">
    <property type="entry name" value="Haloacid_Dehalogenase"/>
    <property type="match status" value="1"/>
</dbReference>
<evidence type="ECO:0000256" key="5">
    <source>
        <dbReference type="ARBA" id="ARBA00013078"/>
    </source>
</evidence>
<dbReference type="InterPro" id="IPR023214">
    <property type="entry name" value="HAD_sf"/>
</dbReference>
<proteinExistence type="inferred from homology"/>
<comment type="pathway">
    <text evidence="3 10">Organic acid metabolism; glycolate biosynthesis; glycolate from 2-phosphoglycolate: step 1/1.</text>
</comment>
<dbReference type="PANTHER" id="PTHR43434:SF1">
    <property type="entry name" value="PHOSPHOGLYCOLATE PHOSPHATASE"/>
    <property type="match status" value="1"/>
</dbReference>
<dbReference type="AlphaFoldDB" id="A0A6N1VAU5"/>
<evidence type="ECO:0000313" key="11">
    <source>
        <dbReference type="EMBL" id="QKV17653.1"/>
    </source>
</evidence>
<dbReference type="InterPro" id="IPR050155">
    <property type="entry name" value="HAD-like_hydrolase_sf"/>
</dbReference>
<comment type="similarity">
    <text evidence="4 10">Belongs to the HAD-like hydrolase superfamily. CbbY/CbbZ/Gph/YieH family.</text>
</comment>
<evidence type="ECO:0000256" key="3">
    <source>
        <dbReference type="ARBA" id="ARBA00004818"/>
    </source>
</evidence>
<evidence type="ECO:0000256" key="2">
    <source>
        <dbReference type="ARBA" id="ARBA00001946"/>
    </source>
</evidence>
<dbReference type="SFLD" id="SFLDG01129">
    <property type="entry name" value="C1.5:_HAD__Beta-PGM__Phosphata"/>
    <property type="match status" value="1"/>
</dbReference>
<dbReference type="NCBIfam" id="TIGR01549">
    <property type="entry name" value="HAD-SF-IA-v1"/>
    <property type="match status" value="1"/>
</dbReference>
<dbReference type="Gene3D" id="3.40.50.1000">
    <property type="entry name" value="HAD superfamily/HAD-like"/>
    <property type="match status" value="1"/>
</dbReference>
<dbReference type="KEGG" id="orm:HTY61_03800"/>
<dbReference type="InterPro" id="IPR036412">
    <property type="entry name" value="HAD-like_sf"/>
</dbReference>
<dbReference type="GO" id="GO:0005975">
    <property type="term" value="P:carbohydrate metabolic process"/>
    <property type="evidence" value="ECO:0007669"/>
    <property type="project" value="InterPro"/>
</dbReference>
<dbReference type="GO" id="GO:0005829">
    <property type="term" value="C:cytosol"/>
    <property type="evidence" value="ECO:0007669"/>
    <property type="project" value="TreeGrafter"/>
</dbReference>
<evidence type="ECO:0000256" key="6">
    <source>
        <dbReference type="ARBA" id="ARBA00022723"/>
    </source>
</evidence>
<dbReference type="InterPro" id="IPR041492">
    <property type="entry name" value="HAD_2"/>
</dbReference>
<feature type="active site" description="Nucleophile" evidence="10">
    <location>
        <position position="9"/>
    </location>
</feature>
<dbReference type="EC" id="3.1.3.18" evidence="5 10"/>
<dbReference type="GO" id="GO:0008967">
    <property type="term" value="F:phosphoglycolate phosphatase activity"/>
    <property type="evidence" value="ECO:0007669"/>
    <property type="project" value="UniProtKB-UniRule"/>
</dbReference>
<keyword evidence="12" id="KW-1185">Reference proteome</keyword>
<dbReference type="UniPathway" id="UPA00865">
    <property type="reaction ID" value="UER00834"/>
</dbReference>
<evidence type="ECO:0000256" key="4">
    <source>
        <dbReference type="ARBA" id="ARBA00006171"/>
    </source>
</evidence>
<comment type="cofactor">
    <cofactor evidence="2 10">
        <name>Mg(2+)</name>
        <dbReference type="ChEBI" id="CHEBI:18420"/>
    </cofactor>
</comment>
<name>A0A6N1VAU5_9HYPH</name>
<dbReference type="PANTHER" id="PTHR43434">
    <property type="entry name" value="PHOSPHOGLYCOLATE PHOSPHATASE"/>
    <property type="match status" value="1"/>
</dbReference>
<dbReference type="SUPFAM" id="SSF56784">
    <property type="entry name" value="HAD-like"/>
    <property type="match status" value="1"/>
</dbReference>
<dbReference type="InterPro" id="IPR006439">
    <property type="entry name" value="HAD-SF_hydro_IA"/>
</dbReference>
<evidence type="ECO:0000256" key="1">
    <source>
        <dbReference type="ARBA" id="ARBA00000830"/>
    </source>
</evidence>
<keyword evidence="9 10" id="KW-0119">Carbohydrate metabolism</keyword>
<feature type="binding site" evidence="10">
    <location>
        <position position="9"/>
    </location>
    <ligand>
        <name>Mg(2+)</name>
        <dbReference type="ChEBI" id="CHEBI:18420"/>
    </ligand>
</feature>
<dbReference type="GO" id="GO:0046295">
    <property type="term" value="P:glycolate biosynthetic process"/>
    <property type="evidence" value="ECO:0007669"/>
    <property type="project" value="UniProtKB-UniRule"/>
</dbReference>
<comment type="catalytic activity">
    <reaction evidence="1 10">
        <text>2-phosphoglycolate + H2O = glycolate + phosphate</text>
        <dbReference type="Rhea" id="RHEA:14369"/>
        <dbReference type="ChEBI" id="CHEBI:15377"/>
        <dbReference type="ChEBI" id="CHEBI:29805"/>
        <dbReference type="ChEBI" id="CHEBI:43474"/>
        <dbReference type="ChEBI" id="CHEBI:58033"/>
        <dbReference type="EC" id="3.1.3.18"/>
    </reaction>
</comment>
<feature type="binding site" evidence="10">
    <location>
        <position position="171"/>
    </location>
    <ligand>
        <name>Mg(2+)</name>
        <dbReference type="ChEBI" id="CHEBI:18420"/>
    </ligand>
</feature>
<dbReference type="Proteomes" id="UP000509367">
    <property type="component" value="Chromosome"/>
</dbReference>
<accession>A0A6N1VAU5</accession>
<dbReference type="EMBL" id="CP054836">
    <property type="protein sequence ID" value="QKV17653.1"/>
    <property type="molecule type" value="Genomic_DNA"/>
</dbReference>
<evidence type="ECO:0000256" key="10">
    <source>
        <dbReference type="HAMAP-Rule" id="MF_00495"/>
    </source>
</evidence>
<dbReference type="HAMAP" id="MF_00495">
    <property type="entry name" value="GPH_hydrolase_bact"/>
    <property type="match status" value="1"/>
</dbReference>
<sequence>MRPPIIVFDLDGTLVDTAPDLLDAMNHALARAGIDTIEDDGFRRHVGKGARVMLERATEAAGRTIAPPELDTMMTDFLDHYQANMPGRSKPYESVVAAIEKFRAADFLVAVCTNKVESSAKRLLRALGIDGLFSAICGQDTFPVRKPDPGHLYGTIDVAGGDRRHALMVGDSETDILTARNAGIPVVAVDFGYTDRPVAEFAPDRVISHYDEMDLDLVRNLLPRTSATG</sequence>
<evidence type="ECO:0000256" key="9">
    <source>
        <dbReference type="ARBA" id="ARBA00023277"/>
    </source>
</evidence>